<dbReference type="EMBL" id="AMZH03017532">
    <property type="protein sequence ID" value="RRT42868.1"/>
    <property type="molecule type" value="Genomic_DNA"/>
</dbReference>
<dbReference type="AlphaFoldDB" id="A0A426XTM8"/>
<accession>A0A426XTM8</accession>
<protein>
    <submittedName>
        <fullName evidence="1">Uncharacterized protein</fullName>
    </submittedName>
</protein>
<comment type="caution">
    <text evidence="1">The sequence shown here is derived from an EMBL/GenBank/DDBJ whole genome shotgun (WGS) entry which is preliminary data.</text>
</comment>
<proteinExistence type="predicted"/>
<organism evidence="1 2">
    <name type="scientific">Ensete ventricosum</name>
    <name type="common">Abyssinian banana</name>
    <name type="synonym">Musa ensete</name>
    <dbReference type="NCBI Taxonomy" id="4639"/>
    <lineage>
        <taxon>Eukaryota</taxon>
        <taxon>Viridiplantae</taxon>
        <taxon>Streptophyta</taxon>
        <taxon>Embryophyta</taxon>
        <taxon>Tracheophyta</taxon>
        <taxon>Spermatophyta</taxon>
        <taxon>Magnoliopsida</taxon>
        <taxon>Liliopsida</taxon>
        <taxon>Zingiberales</taxon>
        <taxon>Musaceae</taxon>
        <taxon>Ensete</taxon>
    </lineage>
</organism>
<evidence type="ECO:0000313" key="2">
    <source>
        <dbReference type="Proteomes" id="UP000287651"/>
    </source>
</evidence>
<name>A0A426XTM8_ENSVE</name>
<evidence type="ECO:0000313" key="1">
    <source>
        <dbReference type="EMBL" id="RRT42868.1"/>
    </source>
</evidence>
<reference evidence="1 2" key="1">
    <citation type="journal article" date="2014" name="Agronomy (Basel)">
        <title>A Draft Genome Sequence for Ensete ventricosum, the Drought-Tolerant Tree Against Hunger.</title>
        <authorList>
            <person name="Harrison J."/>
            <person name="Moore K.A."/>
            <person name="Paszkiewicz K."/>
            <person name="Jones T."/>
            <person name="Grant M."/>
            <person name="Ambacheew D."/>
            <person name="Muzemil S."/>
            <person name="Studholme D.J."/>
        </authorList>
    </citation>
    <scope>NUCLEOTIDE SEQUENCE [LARGE SCALE GENOMIC DNA]</scope>
</reference>
<dbReference type="Proteomes" id="UP000287651">
    <property type="component" value="Unassembled WGS sequence"/>
</dbReference>
<gene>
    <name evidence="1" type="ORF">B296_00055615</name>
</gene>
<sequence length="84" mass="9502">MAAAAQEQRHQKMAEDQDEAEDMQHGPFPIEHLQLREPQGSTPLNLLLPPCEQVLLCIFSPAIISEYTGSRFLDVYLLYFVGVD</sequence>